<accession>A0A1X2GUH4</accession>
<protein>
    <recommendedName>
        <fullName evidence="1">Chromo domain-containing protein</fullName>
    </recommendedName>
</protein>
<dbReference type="Proteomes" id="UP000242146">
    <property type="component" value="Unassembled WGS sequence"/>
</dbReference>
<organism evidence="2 3">
    <name type="scientific">Hesseltinella vesiculosa</name>
    <dbReference type="NCBI Taxonomy" id="101127"/>
    <lineage>
        <taxon>Eukaryota</taxon>
        <taxon>Fungi</taxon>
        <taxon>Fungi incertae sedis</taxon>
        <taxon>Mucoromycota</taxon>
        <taxon>Mucoromycotina</taxon>
        <taxon>Mucoromycetes</taxon>
        <taxon>Mucorales</taxon>
        <taxon>Cunninghamellaceae</taxon>
        <taxon>Hesseltinella</taxon>
    </lineage>
</organism>
<reference evidence="2 3" key="1">
    <citation type="submission" date="2016-07" db="EMBL/GenBank/DDBJ databases">
        <title>Pervasive Adenine N6-methylation of Active Genes in Fungi.</title>
        <authorList>
            <consortium name="DOE Joint Genome Institute"/>
            <person name="Mondo S.J."/>
            <person name="Dannebaum R.O."/>
            <person name="Kuo R.C."/>
            <person name="Labutti K."/>
            <person name="Haridas S."/>
            <person name="Kuo A."/>
            <person name="Salamov A."/>
            <person name="Ahrendt S.R."/>
            <person name="Lipzen A."/>
            <person name="Sullivan W."/>
            <person name="Andreopoulos W.B."/>
            <person name="Clum A."/>
            <person name="Lindquist E."/>
            <person name="Daum C."/>
            <person name="Ramamoorthy G.K."/>
            <person name="Gryganskyi A."/>
            <person name="Culley D."/>
            <person name="Magnuson J.K."/>
            <person name="James T.Y."/>
            <person name="O'Malley M.A."/>
            <person name="Stajich J.E."/>
            <person name="Spatafora J.W."/>
            <person name="Visel A."/>
            <person name="Grigoriev I.V."/>
        </authorList>
    </citation>
    <scope>NUCLEOTIDE SEQUENCE [LARGE SCALE GENOMIC DNA]</scope>
    <source>
        <strain evidence="2 3">NRRL 3301</strain>
    </source>
</reference>
<dbReference type="EMBL" id="MCGT01000003">
    <property type="protein sequence ID" value="ORX61650.1"/>
    <property type="molecule type" value="Genomic_DNA"/>
</dbReference>
<proteinExistence type="predicted"/>
<dbReference type="Pfam" id="PF16496">
    <property type="entry name" value="SWIRM-assoc_2"/>
    <property type="match status" value="1"/>
</dbReference>
<keyword evidence="3" id="KW-1185">Reference proteome</keyword>
<evidence type="ECO:0000313" key="3">
    <source>
        <dbReference type="Proteomes" id="UP000242146"/>
    </source>
</evidence>
<dbReference type="OrthoDB" id="118550at2759"/>
<dbReference type="PROSITE" id="PS52032">
    <property type="entry name" value="MARR_BRCT_CHROMO"/>
    <property type="match status" value="1"/>
</dbReference>
<feature type="domain" description="Chromo" evidence="1">
    <location>
        <begin position="1"/>
        <end position="168"/>
    </location>
</feature>
<name>A0A1X2GUH4_9FUNG</name>
<sequence>MARRTMKGSTFDLAYYQTDQVIALFEPIVEQLVKDLPAHQSLDVTASTLSLLAGQLQQFQQDYMGILSRPGPTAPTRIPSKSFKITKPLTKRHPLFTILLATLRFRIKNNWPKWDFTILSKRNMELIHSIRSELIRRHQLQPPRITFDASVPSKDRKKLIPLIRKVEG</sequence>
<dbReference type="InterPro" id="IPR032450">
    <property type="entry name" value="SMARCC_N"/>
</dbReference>
<dbReference type="AlphaFoldDB" id="A0A1X2GUH4"/>
<dbReference type="InterPro" id="IPR049898">
    <property type="entry name" value="MARR_BRCT_CHROMO"/>
</dbReference>
<evidence type="ECO:0000259" key="1">
    <source>
        <dbReference type="PROSITE" id="PS52032"/>
    </source>
</evidence>
<dbReference type="STRING" id="101127.A0A1X2GUH4"/>
<comment type="caution">
    <text evidence="2">The sequence shown here is derived from an EMBL/GenBank/DDBJ whole genome shotgun (WGS) entry which is preliminary data.</text>
</comment>
<evidence type="ECO:0000313" key="2">
    <source>
        <dbReference type="EMBL" id="ORX61650.1"/>
    </source>
</evidence>
<gene>
    <name evidence="2" type="ORF">DM01DRAFT_1126820</name>
</gene>